<dbReference type="Pfam" id="PF02163">
    <property type="entry name" value="Peptidase_M50"/>
    <property type="match status" value="1"/>
</dbReference>
<keyword evidence="4 13" id="KW-0645">Protease</keyword>
<evidence type="ECO:0000313" key="13">
    <source>
        <dbReference type="EMBL" id="RDD62182.1"/>
    </source>
</evidence>
<keyword evidence="14" id="KW-1185">Reference proteome</keyword>
<dbReference type="Gene3D" id="2.30.42.10">
    <property type="match status" value="1"/>
</dbReference>
<keyword evidence="9 11" id="KW-0482">Metalloprotease</keyword>
<keyword evidence="6 11" id="KW-0378">Hydrolase</keyword>
<evidence type="ECO:0000256" key="1">
    <source>
        <dbReference type="ARBA" id="ARBA00001947"/>
    </source>
</evidence>
<feature type="transmembrane region" description="Helical" evidence="11">
    <location>
        <begin position="294"/>
        <end position="313"/>
    </location>
</feature>
<dbReference type="PANTHER" id="PTHR42837">
    <property type="entry name" value="REGULATOR OF SIGMA-E PROTEASE RSEP"/>
    <property type="match status" value="1"/>
</dbReference>
<accession>A0A369TBF5</accession>
<organism evidence="13 14">
    <name type="scientific">Ferruginivarius sediminum</name>
    <dbReference type="NCBI Taxonomy" id="2661937"/>
    <lineage>
        <taxon>Bacteria</taxon>
        <taxon>Pseudomonadati</taxon>
        <taxon>Pseudomonadota</taxon>
        <taxon>Alphaproteobacteria</taxon>
        <taxon>Rhodospirillales</taxon>
        <taxon>Rhodospirillaceae</taxon>
        <taxon>Ferruginivarius</taxon>
    </lineage>
</organism>
<comment type="caution">
    <text evidence="13">The sequence shown here is derived from an EMBL/GenBank/DDBJ whole genome shotgun (WGS) entry which is preliminary data.</text>
</comment>
<feature type="transmembrane region" description="Helical" evidence="11">
    <location>
        <begin position="341"/>
        <end position="359"/>
    </location>
</feature>
<feature type="domain" description="PDZ" evidence="12">
    <location>
        <begin position="129"/>
        <end position="195"/>
    </location>
</feature>
<comment type="cofactor">
    <cofactor evidence="1 11">
        <name>Zn(2+)</name>
        <dbReference type="ChEBI" id="CHEBI:29105"/>
    </cofactor>
</comment>
<evidence type="ECO:0000259" key="12">
    <source>
        <dbReference type="PROSITE" id="PS50106"/>
    </source>
</evidence>
<dbReference type="EC" id="3.4.24.-" evidence="11"/>
<evidence type="ECO:0000256" key="4">
    <source>
        <dbReference type="ARBA" id="ARBA00022670"/>
    </source>
</evidence>
<gene>
    <name evidence="13" type="primary">rseP</name>
    <name evidence="13" type="ORF">DRB17_09890</name>
</gene>
<dbReference type="EMBL" id="QPMH01000007">
    <property type="protein sequence ID" value="RDD62182.1"/>
    <property type="molecule type" value="Genomic_DNA"/>
</dbReference>
<dbReference type="SMART" id="SM00228">
    <property type="entry name" value="PDZ"/>
    <property type="match status" value="1"/>
</dbReference>
<dbReference type="PANTHER" id="PTHR42837:SF2">
    <property type="entry name" value="MEMBRANE METALLOPROTEASE ARASP2, CHLOROPLASTIC-RELATED"/>
    <property type="match status" value="1"/>
</dbReference>
<dbReference type="Pfam" id="PF17820">
    <property type="entry name" value="PDZ_6"/>
    <property type="match status" value="1"/>
</dbReference>
<dbReference type="NCBIfam" id="TIGR00054">
    <property type="entry name" value="RIP metalloprotease RseP"/>
    <property type="match status" value="1"/>
</dbReference>
<dbReference type="Proteomes" id="UP000253941">
    <property type="component" value="Unassembled WGS sequence"/>
</dbReference>
<dbReference type="GO" id="GO:0004222">
    <property type="term" value="F:metalloendopeptidase activity"/>
    <property type="evidence" value="ECO:0007669"/>
    <property type="project" value="InterPro"/>
</dbReference>
<evidence type="ECO:0000256" key="5">
    <source>
        <dbReference type="ARBA" id="ARBA00022692"/>
    </source>
</evidence>
<keyword evidence="7 11" id="KW-0862">Zinc</keyword>
<sequence length="376" mass="40993">MGIFGGIADYLIPFLVVLTVLVFVHELGHYLLARRNGVRVDVFSIGFGPEIFGRTDKAGTRWKFSLIPLGGYVKMFGDANAASQPGEAGDVPPELQQYAFQYKRLRQRAWIVAAGPLANFLFAIVVLAGLFMIYGQPYTPPVVGQVQSDSAAAQAGIQPGDRIVAIDGASIERFEEVQRIVRLNPDSQLTIAVRRDGERVEVSARPTRTEVTDNFGNEHVIGLLGVTRSGMEYRRHGPIRALLQAGEETAALTVGTLQAVGQIISGTRSAEELGGPIRIAQMSGEVADTGTVNLIWFMAVLSINLGLINLFPIPMLDGGHLLFYAIEAVRGRPLGERAQEYGFRIGLALVLTLMLFVTWNDLVQLQVVAFFKQLVT</sequence>
<comment type="subcellular location">
    <subcellularLocation>
        <location evidence="2">Membrane</location>
        <topology evidence="2">Multi-pass membrane protein</topology>
    </subcellularLocation>
</comment>
<dbReference type="PROSITE" id="PS50106">
    <property type="entry name" value="PDZ"/>
    <property type="match status" value="1"/>
</dbReference>
<dbReference type="InterPro" id="IPR001478">
    <property type="entry name" value="PDZ"/>
</dbReference>
<dbReference type="InterPro" id="IPR036034">
    <property type="entry name" value="PDZ_sf"/>
</dbReference>
<dbReference type="GO" id="GO:0006508">
    <property type="term" value="P:proteolysis"/>
    <property type="evidence" value="ECO:0007669"/>
    <property type="project" value="UniProtKB-KW"/>
</dbReference>
<dbReference type="GO" id="GO:0016020">
    <property type="term" value="C:membrane"/>
    <property type="evidence" value="ECO:0007669"/>
    <property type="project" value="UniProtKB-SubCell"/>
</dbReference>
<reference evidence="13 14" key="1">
    <citation type="submission" date="2018-07" db="EMBL/GenBank/DDBJ databases">
        <title>Venubactetium sediminum gen. nov., sp. nov., isolated from a marine solar saltern.</title>
        <authorList>
            <person name="Wang S."/>
        </authorList>
    </citation>
    <scope>NUCLEOTIDE SEQUENCE [LARGE SCALE GENOMIC DNA]</scope>
    <source>
        <strain evidence="13 14">WD2A32</strain>
    </source>
</reference>
<dbReference type="RefSeq" id="WP_114582079.1">
    <property type="nucleotide sequence ID" value="NZ_QPMH01000007.1"/>
</dbReference>
<dbReference type="SUPFAM" id="SSF50156">
    <property type="entry name" value="PDZ domain-like"/>
    <property type="match status" value="1"/>
</dbReference>
<evidence type="ECO:0000256" key="9">
    <source>
        <dbReference type="ARBA" id="ARBA00023049"/>
    </source>
</evidence>
<evidence type="ECO:0000256" key="6">
    <source>
        <dbReference type="ARBA" id="ARBA00022801"/>
    </source>
</evidence>
<evidence type="ECO:0000313" key="14">
    <source>
        <dbReference type="Proteomes" id="UP000253941"/>
    </source>
</evidence>
<evidence type="ECO:0000256" key="11">
    <source>
        <dbReference type="RuleBase" id="RU362031"/>
    </source>
</evidence>
<comment type="similarity">
    <text evidence="3 11">Belongs to the peptidase M50B family.</text>
</comment>
<dbReference type="InterPro" id="IPR041489">
    <property type="entry name" value="PDZ_6"/>
</dbReference>
<keyword evidence="5 11" id="KW-0812">Transmembrane</keyword>
<dbReference type="GO" id="GO:0046872">
    <property type="term" value="F:metal ion binding"/>
    <property type="evidence" value="ECO:0007669"/>
    <property type="project" value="UniProtKB-KW"/>
</dbReference>
<feature type="transmembrane region" description="Helical" evidence="11">
    <location>
        <begin position="12"/>
        <end position="32"/>
    </location>
</feature>
<feature type="transmembrane region" description="Helical" evidence="11">
    <location>
        <begin position="109"/>
        <end position="134"/>
    </location>
</feature>
<evidence type="ECO:0000256" key="2">
    <source>
        <dbReference type="ARBA" id="ARBA00004141"/>
    </source>
</evidence>
<keyword evidence="8 11" id="KW-1133">Transmembrane helix</keyword>
<dbReference type="CDD" id="cd23081">
    <property type="entry name" value="cpPDZ_EcRseP-like"/>
    <property type="match status" value="1"/>
</dbReference>
<keyword evidence="11" id="KW-0479">Metal-binding</keyword>
<evidence type="ECO:0000256" key="3">
    <source>
        <dbReference type="ARBA" id="ARBA00007931"/>
    </source>
</evidence>
<evidence type="ECO:0000256" key="7">
    <source>
        <dbReference type="ARBA" id="ARBA00022833"/>
    </source>
</evidence>
<protein>
    <recommendedName>
        <fullName evidence="11">Zinc metalloprotease</fullName>
        <ecNumber evidence="11">3.4.24.-</ecNumber>
    </recommendedName>
</protein>
<dbReference type="AlphaFoldDB" id="A0A369TBF5"/>
<keyword evidence="10 11" id="KW-0472">Membrane</keyword>
<dbReference type="InterPro" id="IPR008915">
    <property type="entry name" value="Peptidase_M50"/>
</dbReference>
<proteinExistence type="inferred from homology"/>
<dbReference type="InterPro" id="IPR004387">
    <property type="entry name" value="Pept_M50_Zn"/>
</dbReference>
<name>A0A369TBF5_9PROT</name>
<evidence type="ECO:0000256" key="10">
    <source>
        <dbReference type="ARBA" id="ARBA00023136"/>
    </source>
</evidence>
<dbReference type="CDD" id="cd06163">
    <property type="entry name" value="S2P-M50_PDZ_RseP-like"/>
    <property type="match status" value="1"/>
</dbReference>
<evidence type="ECO:0000256" key="8">
    <source>
        <dbReference type="ARBA" id="ARBA00022989"/>
    </source>
</evidence>